<dbReference type="InterPro" id="IPR019412">
    <property type="entry name" value="IML2/TPR_39"/>
</dbReference>
<evidence type="ECO:0000256" key="1">
    <source>
        <dbReference type="SAM" id="MobiDB-lite"/>
    </source>
</evidence>
<dbReference type="Pfam" id="PF10300">
    <property type="entry name" value="Iml2-TPR_39"/>
    <property type="match status" value="1"/>
</dbReference>
<dbReference type="InterPro" id="IPR011990">
    <property type="entry name" value="TPR-like_helical_dom_sf"/>
</dbReference>
<accession>A0A2C9M7L1</accession>
<dbReference type="EnsemblMetazoa" id="BGLB039488-RB">
    <property type="protein sequence ID" value="BGLB039488-PB"/>
    <property type="gene ID" value="BGLB039488"/>
</dbReference>
<dbReference type="PANTHER" id="PTHR31859">
    <property type="entry name" value="TETRATRICOPEPTIDE REPEAT PROTEIN 39 FAMILY MEMBER"/>
    <property type="match status" value="1"/>
</dbReference>
<dbReference type="KEGG" id="bgt:106064391"/>
<dbReference type="SUPFAM" id="SSF48452">
    <property type="entry name" value="TPR-like"/>
    <property type="match status" value="1"/>
</dbReference>
<dbReference type="OrthoDB" id="43460at2759"/>
<dbReference type="Gene3D" id="1.25.40.10">
    <property type="entry name" value="Tetratricopeptide repeat domain"/>
    <property type="match status" value="1"/>
</dbReference>
<evidence type="ECO:0008006" key="4">
    <source>
        <dbReference type="Google" id="ProtNLM"/>
    </source>
</evidence>
<reference evidence="2" key="1">
    <citation type="submission" date="2020-05" db="UniProtKB">
        <authorList>
            <consortium name="EnsemblMetazoa"/>
        </authorList>
    </citation>
    <scope>IDENTIFICATION</scope>
    <source>
        <strain evidence="2">BB02</strain>
    </source>
</reference>
<proteinExistence type="predicted"/>
<sequence length="640" mass="73423">MATTMATAANSEHCGDEDNEPSYQVCGDEPVKPDVRRDFQDALDSVAPARNLKLPKLDLDTTILESDLALSLFFNNKFAQAKERMQPWADQNMYHATGYGTVLYIQAVMTFDMADIEVAIEAIKSAVIVCNKNRKKSTIMGSLTKFATKVDYDSYTEEEIHAELCYAECLLIRAFLTFIQDENLISFIKGGLKIRECYKIYRECHKISLNRKVATDKHRVHFESGVCMGIGAFNLMISLLPSKIMKLLEFVGFSGKKSLGLSELQRGCELRVGLRSKLCAIMLVAYHSLVTYVLGLAEGDIELATELLRPCLKDHPKGAIFLFFSARLEEVKGHIDDAINRFEESIESQSEWRQFHHLCYWELMWCHCFKSDWLMAMKYAERLSKESRWSKATYTYQKAAFLVMCSDQTEETKKHTDYLFSEVPKLKQRIAGKSLPFEKFAVAKSQRYFQQGGYLILPALELIYVWNGFNIVGKNQELLDKMLLVVEATVTELASKREQASSDKFYHDNYTLALLLKGVCQRHRGLLLQAEQCFLEVISNEKNLHSDHYLVPYSTVELAILYLYQEKFEDCRKLLDKTKKNYKSYYLENRLLFRLHATRLQLKTAMNSNSDSHSLTDGAGHGDNYSMEEEDFADAKEEAK</sequence>
<dbReference type="PANTHER" id="PTHR31859:SF9">
    <property type="entry name" value="TETRATRICOPEPTIDE REPEAT PROTEIN 39B"/>
    <property type="match status" value="1"/>
</dbReference>
<feature type="compositionally biased region" description="Polar residues" evidence="1">
    <location>
        <begin position="1"/>
        <end position="10"/>
    </location>
</feature>
<dbReference type="STRING" id="6526.A0A2C9M7L1"/>
<feature type="region of interest" description="Disordered" evidence="1">
    <location>
        <begin position="608"/>
        <end position="640"/>
    </location>
</feature>
<evidence type="ECO:0000313" key="3">
    <source>
        <dbReference type="Proteomes" id="UP000076420"/>
    </source>
</evidence>
<organism evidence="2 3">
    <name type="scientific">Biomphalaria glabrata</name>
    <name type="common">Bloodfluke planorb</name>
    <name type="synonym">Freshwater snail</name>
    <dbReference type="NCBI Taxonomy" id="6526"/>
    <lineage>
        <taxon>Eukaryota</taxon>
        <taxon>Metazoa</taxon>
        <taxon>Spiralia</taxon>
        <taxon>Lophotrochozoa</taxon>
        <taxon>Mollusca</taxon>
        <taxon>Gastropoda</taxon>
        <taxon>Heterobranchia</taxon>
        <taxon>Euthyneura</taxon>
        <taxon>Panpulmonata</taxon>
        <taxon>Hygrophila</taxon>
        <taxon>Lymnaeoidea</taxon>
        <taxon>Planorbidae</taxon>
        <taxon>Biomphalaria</taxon>
    </lineage>
</organism>
<protein>
    <recommendedName>
        <fullName evidence="4">Tetratricopeptide repeat protein 39B</fullName>
    </recommendedName>
</protein>
<dbReference type="AlphaFoldDB" id="A0A2C9M7L1"/>
<dbReference type="Proteomes" id="UP000076420">
    <property type="component" value="Unassembled WGS sequence"/>
</dbReference>
<name>A0A2C9M7L1_BIOGL</name>
<dbReference type="VEuPathDB" id="VectorBase:BGLB039488"/>
<feature type="region of interest" description="Disordered" evidence="1">
    <location>
        <begin position="1"/>
        <end position="30"/>
    </location>
</feature>
<gene>
    <name evidence="2" type="primary">106064391</name>
</gene>
<evidence type="ECO:0000313" key="2">
    <source>
        <dbReference type="EnsemblMetazoa" id="BGLB039488-PB"/>
    </source>
</evidence>
<dbReference type="VEuPathDB" id="VectorBase:BGLAX_031236"/>